<dbReference type="EMBL" id="UYRS01018316">
    <property type="protein sequence ID" value="VDK32468.1"/>
    <property type="molecule type" value="Genomic_DNA"/>
</dbReference>
<feature type="compositionally biased region" description="Polar residues" evidence="1">
    <location>
        <begin position="159"/>
        <end position="170"/>
    </location>
</feature>
<dbReference type="OrthoDB" id="2151530at2759"/>
<evidence type="ECO:0000256" key="1">
    <source>
        <dbReference type="SAM" id="MobiDB-lite"/>
    </source>
</evidence>
<evidence type="ECO:0000313" key="5">
    <source>
        <dbReference type="WBParaSite" id="TASK_0000386301-mRNA-1"/>
    </source>
</evidence>
<protein>
    <submittedName>
        <fullName evidence="5">DUF4614 domain-containing protein</fullName>
    </submittedName>
</protein>
<accession>A0A0R3W254</accession>
<reference evidence="5" key="1">
    <citation type="submission" date="2017-02" db="UniProtKB">
        <authorList>
            <consortium name="WormBaseParasite"/>
        </authorList>
    </citation>
    <scope>IDENTIFICATION</scope>
</reference>
<name>A0A0R3W254_TAEAS</name>
<feature type="compositionally biased region" description="Low complexity" evidence="1">
    <location>
        <begin position="146"/>
        <end position="158"/>
    </location>
</feature>
<proteinExistence type="predicted"/>
<sequence>MDLLPLLERRSSKRMLVHRPLNGHSKASVVYNFEEIMSVQGNGQYFFSIYRYQKLFTFQESDRSQSSSPSLSCSNSSLEHAEHLRAPSMHAEDSESAFLSKEGTGESAGEYSDDFESSSEDEAYERLTSLSNASEGEHNPVRRGVRSGASSSALGISSPVQSPPTSQYSGPDSVKDVKKSKKRVKAIKTIGESKFHTSQKAGKKEERISRNVGIMTAFEPRQPPLPHTDYYDQNAFVAAVTAAVEHIIAKRSGPRPILSYPLGTRSVIDALTAHSPCLAALDNALREQLQITQTFLSTQRAMHDALKAALHKCLVPPLEPIDLHLNYVSFEGSNAYPQLTTRICDRKPLIESCKQVL</sequence>
<dbReference type="WBParaSite" id="TASK_0000386301-mRNA-1">
    <property type="protein sequence ID" value="TASK_0000386301-mRNA-1"/>
    <property type="gene ID" value="TASK_0000386301"/>
</dbReference>
<gene>
    <name evidence="3" type="ORF">TASK_LOCUS3864</name>
</gene>
<organism evidence="5">
    <name type="scientific">Taenia asiatica</name>
    <name type="common">Asian tapeworm</name>
    <dbReference type="NCBI Taxonomy" id="60517"/>
    <lineage>
        <taxon>Eukaryota</taxon>
        <taxon>Metazoa</taxon>
        <taxon>Spiralia</taxon>
        <taxon>Lophotrochozoa</taxon>
        <taxon>Platyhelminthes</taxon>
        <taxon>Cestoda</taxon>
        <taxon>Eucestoda</taxon>
        <taxon>Cyclophyllidea</taxon>
        <taxon>Taeniidae</taxon>
        <taxon>Taenia</taxon>
    </lineage>
</organism>
<evidence type="ECO:0000313" key="3">
    <source>
        <dbReference type="EMBL" id="VDK32468.1"/>
    </source>
</evidence>
<dbReference type="InterPro" id="IPR027884">
    <property type="entry name" value="DUF4614"/>
</dbReference>
<dbReference type="Pfam" id="PF15391">
    <property type="entry name" value="DUF4614"/>
    <property type="match status" value="1"/>
</dbReference>
<feature type="region of interest" description="Disordered" evidence="1">
    <location>
        <begin position="85"/>
        <end position="181"/>
    </location>
</feature>
<feature type="domain" description="DUF4614" evidence="2">
    <location>
        <begin position="172"/>
        <end position="310"/>
    </location>
</feature>
<dbReference type="Proteomes" id="UP000282613">
    <property type="component" value="Unassembled WGS sequence"/>
</dbReference>
<feature type="compositionally biased region" description="Acidic residues" evidence="1">
    <location>
        <begin position="111"/>
        <end position="123"/>
    </location>
</feature>
<evidence type="ECO:0000259" key="2">
    <source>
        <dbReference type="Pfam" id="PF15391"/>
    </source>
</evidence>
<dbReference type="AlphaFoldDB" id="A0A0R3W254"/>
<keyword evidence="4" id="KW-1185">Reference proteome</keyword>
<evidence type="ECO:0000313" key="4">
    <source>
        <dbReference type="Proteomes" id="UP000282613"/>
    </source>
</evidence>
<reference evidence="3 4" key="2">
    <citation type="submission" date="2018-11" db="EMBL/GenBank/DDBJ databases">
        <authorList>
            <consortium name="Pathogen Informatics"/>
        </authorList>
    </citation>
    <scope>NUCLEOTIDE SEQUENCE [LARGE SCALE GENOMIC DNA]</scope>
</reference>